<dbReference type="EMBL" id="UFQR01000015">
    <property type="protein sequence ID" value="SSW96436.1"/>
    <property type="molecule type" value="Genomic_DNA"/>
</dbReference>
<name>A0A3B0MPY1_9GAMM</name>
<protein>
    <recommendedName>
        <fullName evidence="1">Bacteriophage Mu Gp45 N-terminal domain-containing protein</fullName>
    </recommendedName>
</protein>
<organism evidence="2">
    <name type="scientific">Arsenophonus endosymbiont of Trialeurodes vaporariorum</name>
    <dbReference type="NCBI Taxonomy" id="235567"/>
    <lineage>
        <taxon>Bacteria</taxon>
        <taxon>Pseudomonadati</taxon>
        <taxon>Pseudomonadota</taxon>
        <taxon>Gammaproteobacteria</taxon>
        <taxon>Enterobacterales</taxon>
        <taxon>Morganellaceae</taxon>
        <taxon>Arsenophonus</taxon>
    </lineage>
</organism>
<dbReference type="Pfam" id="PF06890">
    <property type="entry name" value="Phage_Mu_Gp45"/>
    <property type="match status" value="1"/>
</dbReference>
<dbReference type="AlphaFoldDB" id="A0A3B0MPY1"/>
<accession>A0A3B0MPY1</accession>
<reference evidence="2" key="1">
    <citation type="submission" date="2018-04" db="EMBL/GenBank/DDBJ databases">
        <authorList>
            <person name="Go L.Y."/>
            <person name="Mitchell J.A."/>
        </authorList>
    </citation>
    <scope>NUCLEOTIDE SEQUENCE</scope>
    <source>
        <strain evidence="2">ARTV</strain>
    </source>
</reference>
<evidence type="ECO:0000313" key="2">
    <source>
        <dbReference type="EMBL" id="SSW96436.1"/>
    </source>
</evidence>
<evidence type="ECO:0000259" key="1">
    <source>
        <dbReference type="Pfam" id="PF06890"/>
    </source>
</evidence>
<feature type="domain" description="Bacteriophage Mu Gp45 N-terminal" evidence="1">
    <location>
        <begin position="33"/>
        <end position="97"/>
    </location>
</feature>
<sequence>MSLMNFIKHYGYKIMWQCLREMKTRLSMLLGFGKVTLSQDGGDIQRVQYRNSLEVRDNTYRMTECGFSSSLLAGSDVLIGYLGGYRSQAVIFASNHPASRFRNLRSSESVLYNQWGLHILLTEQGIVINANGQDVTIHQAKQATIVASTKVRIDTPLLEVSGDIIDNAGHNQSTLKTLRERFNQHVHYIEGVETGKATVTSKTIKEPV</sequence>
<proteinExistence type="predicted"/>
<dbReference type="InterPro" id="IPR053861">
    <property type="entry name" value="Phage_Mu_Gp45_N"/>
</dbReference>
<gene>
    <name evidence="2" type="ORF">ARTV_2844</name>
</gene>